<evidence type="ECO:0000313" key="2">
    <source>
        <dbReference type="Proteomes" id="UP000078492"/>
    </source>
</evidence>
<proteinExistence type="predicted"/>
<dbReference type="Proteomes" id="UP000078492">
    <property type="component" value="Unassembled WGS sequence"/>
</dbReference>
<dbReference type="AlphaFoldDB" id="A0A151J6P9"/>
<organism evidence="1 2">
    <name type="scientific">Trachymyrmex cornetzi</name>
    <dbReference type="NCBI Taxonomy" id="471704"/>
    <lineage>
        <taxon>Eukaryota</taxon>
        <taxon>Metazoa</taxon>
        <taxon>Ecdysozoa</taxon>
        <taxon>Arthropoda</taxon>
        <taxon>Hexapoda</taxon>
        <taxon>Insecta</taxon>
        <taxon>Pterygota</taxon>
        <taxon>Neoptera</taxon>
        <taxon>Endopterygota</taxon>
        <taxon>Hymenoptera</taxon>
        <taxon>Apocrita</taxon>
        <taxon>Aculeata</taxon>
        <taxon>Formicoidea</taxon>
        <taxon>Formicidae</taxon>
        <taxon>Myrmicinae</taxon>
        <taxon>Trachymyrmex</taxon>
    </lineage>
</organism>
<dbReference type="InterPro" id="IPR012337">
    <property type="entry name" value="RNaseH-like_sf"/>
</dbReference>
<protein>
    <recommendedName>
        <fullName evidence="3">HAT C-terminal dimerisation domain-containing protein</fullName>
    </recommendedName>
</protein>
<gene>
    <name evidence="1" type="ORF">ALC57_08794</name>
</gene>
<name>A0A151J6P9_9HYME</name>
<evidence type="ECO:0000313" key="1">
    <source>
        <dbReference type="EMBL" id="KYN18888.1"/>
    </source>
</evidence>
<dbReference type="EMBL" id="KQ979833">
    <property type="protein sequence ID" value="KYN18888.1"/>
    <property type="molecule type" value="Genomic_DNA"/>
</dbReference>
<dbReference type="SUPFAM" id="SSF53098">
    <property type="entry name" value="Ribonuclease H-like"/>
    <property type="match status" value="1"/>
</dbReference>
<sequence>THKESLKILSPIESVRIRRTVEMSGEKYVTGSKVIPIVHCLNNIISRLDPCNAIAEKLENNILDQINMRLKNSLRVEKNYFLSIATLLDPRFKKLHFTSIVDCTKAITRVSNLMKRRTNVEDKENQVDCFRTPPPHKSGILSVWNFHDELSYNDNAKNCGDNIISEKRSRLSSNRVSTLIFLNSLKNKYWEL</sequence>
<feature type="non-terminal residue" evidence="1">
    <location>
        <position position="1"/>
    </location>
</feature>
<keyword evidence="2" id="KW-1185">Reference proteome</keyword>
<accession>A0A151J6P9</accession>
<evidence type="ECO:0008006" key="3">
    <source>
        <dbReference type="Google" id="ProtNLM"/>
    </source>
</evidence>
<reference evidence="1 2" key="1">
    <citation type="submission" date="2015-09" db="EMBL/GenBank/DDBJ databases">
        <title>Trachymyrmex cornetzi WGS genome.</title>
        <authorList>
            <person name="Nygaard S."/>
            <person name="Hu H."/>
            <person name="Boomsma J."/>
            <person name="Zhang G."/>
        </authorList>
    </citation>
    <scope>NUCLEOTIDE SEQUENCE [LARGE SCALE GENOMIC DNA]</scope>
    <source>
        <strain evidence="1">Tcor2-1</strain>
        <tissue evidence="1">Whole body</tissue>
    </source>
</reference>